<dbReference type="EMBL" id="LAHD01000133">
    <property type="protein sequence ID" value="PHJ96046.1"/>
    <property type="molecule type" value="Genomic_DNA"/>
</dbReference>
<protein>
    <submittedName>
        <fullName evidence="1">Uncharacterized protein</fullName>
    </submittedName>
</protein>
<reference evidence="1 2" key="1">
    <citation type="submission" date="2015-02" db="EMBL/GenBank/DDBJ databases">
        <title>Nostoc linckia genome annotation.</title>
        <authorList>
            <person name="Zhou Z."/>
        </authorList>
    </citation>
    <scope>NUCLEOTIDE SEQUENCE [LARGE SCALE GENOMIC DNA]</scope>
    <source>
        <strain evidence="2">z8</strain>
    </source>
</reference>
<gene>
    <name evidence="1" type="ORF">VF08_30845</name>
</gene>
<accession>A0A9Q6EI25</accession>
<comment type="caution">
    <text evidence="1">The sequence shown here is derived from an EMBL/GenBank/DDBJ whole genome shotgun (WGS) entry which is preliminary data.</text>
</comment>
<evidence type="ECO:0000313" key="2">
    <source>
        <dbReference type="Proteomes" id="UP000222310"/>
    </source>
</evidence>
<proteinExistence type="predicted"/>
<name>A0A9Q6EI25_NOSLI</name>
<dbReference type="Proteomes" id="UP000222310">
    <property type="component" value="Unassembled WGS sequence"/>
</dbReference>
<organism evidence="1 2">
    <name type="scientific">Nostoc linckia z8</name>
    <dbReference type="NCBI Taxonomy" id="1628746"/>
    <lineage>
        <taxon>Bacteria</taxon>
        <taxon>Bacillati</taxon>
        <taxon>Cyanobacteriota</taxon>
        <taxon>Cyanophyceae</taxon>
        <taxon>Nostocales</taxon>
        <taxon>Nostocaceae</taxon>
        <taxon>Nostoc</taxon>
    </lineage>
</organism>
<dbReference type="AlphaFoldDB" id="A0A9Q6EI25"/>
<sequence>MLVNGVQKFIKDFQKINYPILWGGHLVRPWRWAGETPTPQEVVEYFFIWESLNGVQRIVGDVLFLPLPLSLTILL</sequence>
<evidence type="ECO:0000313" key="1">
    <source>
        <dbReference type="EMBL" id="PHJ96046.1"/>
    </source>
</evidence>